<sequence length="141" mass="14852">MSNVKVVGKRILTNKKLSILLGCAMIAGLVLAVGLLFPDMALAANPGDAIQKGVKQGSGAIWRIMTAVVVPVAAVLFAWNVFRAIFGGERGMESAKRNIFTIIIVIALVLLAPVIVQQIGGWFGKGEDGGVFGCVPMLLMM</sequence>
<proteinExistence type="predicted"/>
<evidence type="ECO:0000256" key="1">
    <source>
        <dbReference type="SAM" id="Phobius"/>
    </source>
</evidence>
<dbReference type="RefSeq" id="WP_408977746.1">
    <property type="nucleotide sequence ID" value="NZ_JBJUVG010000010.1"/>
</dbReference>
<evidence type="ECO:0000313" key="3">
    <source>
        <dbReference type="Proteomes" id="UP001631949"/>
    </source>
</evidence>
<dbReference type="EMBL" id="JBJUVG010000010">
    <property type="protein sequence ID" value="MFM9414131.1"/>
    <property type="molecule type" value="Genomic_DNA"/>
</dbReference>
<dbReference type="Proteomes" id="UP001631949">
    <property type="component" value="Unassembled WGS sequence"/>
</dbReference>
<gene>
    <name evidence="2" type="ORF">ACKQTC_07100</name>
</gene>
<keyword evidence="1" id="KW-0472">Membrane</keyword>
<feature type="transmembrane region" description="Helical" evidence="1">
    <location>
        <begin position="98"/>
        <end position="116"/>
    </location>
</feature>
<name>A0ABW9H263_9FIRM</name>
<feature type="transmembrane region" description="Helical" evidence="1">
    <location>
        <begin position="59"/>
        <end position="86"/>
    </location>
</feature>
<protein>
    <recommendedName>
        <fullName evidence="4">TrbC/VIRB2 family protein</fullName>
    </recommendedName>
</protein>
<evidence type="ECO:0000313" key="2">
    <source>
        <dbReference type="EMBL" id="MFM9414131.1"/>
    </source>
</evidence>
<organism evidence="2 3">
    <name type="scientific">Peptococcus simiae</name>
    <dbReference type="NCBI Taxonomy" id="1643805"/>
    <lineage>
        <taxon>Bacteria</taxon>
        <taxon>Bacillati</taxon>
        <taxon>Bacillota</taxon>
        <taxon>Clostridia</taxon>
        <taxon>Eubacteriales</taxon>
        <taxon>Peptococcaceae</taxon>
        <taxon>Peptococcus</taxon>
    </lineage>
</organism>
<reference evidence="2 3" key="1">
    <citation type="journal article" date="2016" name="Int. J. Syst. Evol. Microbiol.">
        <title>Peptococcus simiae sp. nov., isolated from rhesus macaque faeces and emended description of the genus Peptococcus.</title>
        <authorList>
            <person name="Shkoporov A.N."/>
            <person name="Efimov B.A."/>
            <person name="Kondova I."/>
            <person name="Ouwerling B."/>
            <person name="Chaplin A.V."/>
            <person name="Shcherbakova V.A."/>
            <person name="Langermans J.A.M."/>
        </authorList>
    </citation>
    <scope>NUCLEOTIDE SEQUENCE [LARGE SCALE GENOMIC DNA]</scope>
    <source>
        <strain evidence="2 3">M108</strain>
    </source>
</reference>
<comment type="caution">
    <text evidence="2">The sequence shown here is derived from an EMBL/GenBank/DDBJ whole genome shotgun (WGS) entry which is preliminary data.</text>
</comment>
<keyword evidence="3" id="KW-1185">Reference proteome</keyword>
<evidence type="ECO:0008006" key="4">
    <source>
        <dbReference type="Google" id="ProtNLM"/>
    </source>
</evidence>
<accession>A0ABW9H263</accession>
<keyword evidence="1" id="KW-1133">Transmembrane helix</keyword>
<keyword evidence="1" id="KW-0812">Transmembrane</keyword>